<feature type="transmembrane region" description="Helical" evidence="2">
    <location>
        <begin position="606"/>
        <end position="624"/>
    </location>
</feature>
<dbReference type="EMBL" id="HBIR01057869">
    <property type="protein sequence ID" value="CAE0595429.1"/>
    <property type="molecule type" value="Transcribed_RNA"/>
</dbReference>
<keyword evidence="2" id="KW-1133">Transmembrane helix</keyword>
<proteinExistence type="predicted"/>
<keyword evidence="2" id="KW-0812">Transmembrane</keyword>
<sequence>MLVGAESQWASLEQLVQMSSTIGAVGEGRATKAMQFMYTPSDFLDATKYYNMPSPRKSDDGTTPLGKKWEAHYLQSLFSYATHYILFQTAADAMYADDIGRVGAVYSNGGDFTFERLQLRIAQGTPLVMFHNSGGVTQAFASLQRMLMRGVAPSATALMAKAEVVSTDQWAEDFGLTQVMMMKELRERAPSLYRTTVVSVDLVKDTSEDILETITACFSAVDGGMPELGLGDAEAMVVRSAWKRHFAHFENAKRFRKRSVFFNVSTMFLATLTTLASVLFIHFDKAVKNDNSNEELRLTNRCNACSDPGNQDTDFCTPRGGEVDGEWPATGCVGLHTEGADETALKIMQYSVVVLPIVTVLIATMQARFRPGEKFAACLVAASEITAEIYKYRTRALDYDEANFRKEGNAANAARQLFTATVSEKYANALVSEVSKGGALRMKGPTNLSLNDEEDTMKLDEAVLSHMRNKLLDNCPRKRKPPTPKLVYETEETPSSQGIGHCRSICSNVEYFFTCCGVLPRPSSCFCRLPGVKRAEQSVAKAAEKVLEEARTAFDDDDDDEEDKPSDRYDDMVTSFSLEDYVDYRTRPMAHHFENVAPKLSKVLQLLELLAILSTSSAAILGIFRLPDWVALPIAISTFFSALIAYFNLYQRTAVCNAAVKDLHGLLTKWEGLSLVNRRTRQMKAEAVDITESSYIAVIIAKCGGLGSSKSNDDGDDGDEEDGKKGGGDGGEAPAPAHAPSWNACPKCGYDGSGGGGTVGQQMMGNAAIATAAVGGSSRVASNGISAAVATVP</sequence>
<protein>
    <recommendedName>
        <fullName evidence="4">SMODS and SLOG-associating 2TM effector domain-containing protein</fullName>
    </recommendedName>
</protein>
<evidence type="ECO:0000256" key="1">
    <source>
        <dbReference type="SAM" id="MobiDB-lite"/>
    </source>
</evidence>
<keyword evidence="2" id="KW-0472">Membrane</keyword>
<feature type="transmembrane region" description="Helical" evidence="2">
    <location>
        <begin position="260"/>
        <end position="283"/>
    </location>
</feature>
<evidence type="ECO:0000313" key="3">
    <source>
        <dbReference type="EMBL" id="CAE0595429.1"/>
    </source>
</evidence>
<dbReference type="AlphaFoldDB" id="A0A7S3X6I1"/>
<organism evidence="3">
    <name type="scientific">Emiliania huxleyi</name>
    <name type="common">Coccolithophore</name>
    <name type="synonym">Pontosphaera huxleyi</name>
    <dbReference type="NCBI Taxonomy" id="2903"/>
    <lineage>
        <taxon>Eukaryota</taxon>
        <taxon>Haptista</taxon>
        <taxon>Haptophyta</taxon>
        <taxon>Prymnesiophyceae</taxon>
        <taxon>Isochrysidales</taxon>
        <taxon>Noelaerhabdaceae</taxon>
        <taxon>Emiliania</taxon>
    </lineage>
</organism>
<gene>
    <name evidence="3" type="ORF">EHUX00137_LOCUS44981</name>
</gene>
<feature type="region of interest" description="Disordered" evidence="1">
    <location>
        <begin position="709"/>
        <end position="738"/>
    </location>
</feature>
<feature type="transmembrane region" description="Helical" evidence="2">
    <location>
        <begin position="347"/>
        <end position="365"/>
    </location>
</feature>
<accession>A0A7S3X6I1</accession>
<reference evidence="3" key="1">
    <citation type="submission" date="2021-01" db="EMBL/GenBank/DDBJ databases">
        <authorList>
            <person name="Corre E."/>
            <person name="Pelletier E."/>
            <person name="Niang G."/>
            <person name="Scheremetjew M."/>
            <person name="Finn R."/>
            <person name="Kale V."/>
            <person name="Holt S."/>
            <person name="Cochrane G."/>
            <person name="Meng A."/>
            <person name="Brown T."/>
            <person name="Cohen L."/>
        </authorList>
    </citation>
    <scope>NUCLEOTIDE SEQUENCE</scope>
    <source>
        <strain evidence="3">379</strain>
    </source>
</reference>
<feature type="transmembrane region" description="Helical" evidence="2">
    <location>
        <begin position="630"/>
        <end position="649"/>
    </location>
</feature>
<evidence type="ECO:0000256" key="2">
    <source>
        <dbReference type="SAM" id="Phobius"/>
    </source>
</evidence>
<evidence type="ECO:0008006" key="4">
    <source>
        <dbReference type="Google" id="ProtNLM"/>
    </source>
</evidence>
<name>A0A7S3X6I1_EMIHU</name>